<dbReference type="EMBL" id="JAEQBW010000002">
    <property type="protein sequence ID" value="MBK6264586.1"/>
    <property type="molecule type" value="Genomic_DNA"/>
</dbReference>
<keyword evidence="2" id="KW-1185">Reference proteome</keyword>
<evidence type="ECO:0000313" key="2">
    <source>
        <dbReference type="Proteomes" id="UP000611723"/>
    </source>
</evidence>
<dbReference type="Proteomes" id="UP000611723">
    <property type="component" value="Unassembled WGS sequence"/>
</dbReference>
<dbReference type="AlphaFoldDB" id="A0A934WXD1"/>
<gene>
    <name evidence="1" type="ORF">JKA74_06005</name>
</gene>
<comment type="caution">
    <text evidence="1">The sequence shown here is derived from an EMBL/GenBank/DDBJ whole genome shotgun (WGS) entry which is preliminary data.</text>
</comment>
<sequence>MFRYESEMIPVLIENLTKTFNTQYITTEFGTGNGVADLVFTTEMNEENLFLNSYDMMSLFVSLFQQKQILNSDLLYENCFDKMRLKKLLNCLKSENFICMDGNKIIQKRKYKSHTQNLFSIEAKLKDWKSGFYQALRYKFFSHKSYLAYPKQYIHRVDLNLLKESNIGLISVDFDSIEFVYKPKTEKPQDVTSYFFLSELFAKEILKNACA</sequence>
<name>A0A934WXD1_9BACT</name>
<protein>
    <submittedName>
        <fullName evidence="1">Uncharacterized protein</fullName>
    </submittedName>
</protein>
<reference evidence="1" key="1">
    <citation type="submission" date="2021-01" db="EMBL/GenBank/DDBJ databases">
        <title>Marivirga aurantiaca sp. nov., isolated from intertidal surface sediments.</title>
        <authorList>
            <person name="Zhang M."/>
        </authorList>
    </citation>
    <scope>NUCLEOTIDE SEQUENCE</scope>
    <source>
        <strain evidence="1">S37H4</strain>
    </source>
</reference>
<organism evidence="1 2">
    <name type="scientific">Marivirga aurantiaca</name>
    <dbReference type="NCBI Taxonomy" id="2802615"/>
    <lineage>
        <taxon>Bacteria</taxon>
        <taxon>Pseudomonadati</taxon>
        <taxon>Bacteroidota</taxon>
        <taxon>Cytophagia</taxon>
        <taxon>Cytophagales</taxon>
        <taxon>Marivirgaceae</taxon>
        <taxon>Marivirga</taxon>
    </lineage>
</organism>
<dbReference type="RefSeq" id="WP_201430276.1">
    <property type="nucleotide sequence ID" value="NZ_JAEQBW010000002.1"/>
</dbReference>
<evidence type="ECO:0000313" key="1">
    <source>
        <dbReference type="EMBL" id="MBK6264586.1"/>
    </source>
</evidence>
<proteinExistence type="predicted"/>
<accession>A0A934WXD1</accession>